<reference evidence="1" key="1">
    <citation type="submission" date="2023-04" db="EMBL/GenBank/DDBJ databases">
        <title>Draft Genome sequencing of Naganishia species isolated from polar environments using Oxford Nanopore Technology.</title>
        <authorList>
            <person name="Leo P."/>
            <person name="Venkateswaran K."/>
        </authorList>
    </citation>
    <scope>NUCLEOTIDE SEQUENCE</scope>
    <source>
        <strain evidence="1">MNA-CCFEE 5423</strain>
    </source>
</reference>
<organism evidence="1 2">
    <name type="scientific">Naganishia friedmannii</name>
    <dbReference type="NCBI Taxonomy" id="89922"/>
    <lineage>
        <taxon>Eukaryota</taxon>
        <taxon>Fungi</taxon>
        <taxon>Dikarya</taxon>
        <taxon>Basidiomycota</taxon>
        <taxon>Agaricomycotina</taxon>
        <taxon>Tremellomycetes</taxon>
        <taxon>Filobasidiales</taxon>
        <taxon>Filobasidiaceae</taxon>
        <taxon>Naganishia</taxon>
    </lineage>
</organism>
<gene>
    <name evidence="1" type="ORF">QFC21_002981</name>
</gene>
<evidence type="ECO:0000313" key="2">
    <source>
        <dbReference type="Proteomes" id="UP001227268"/>
    </source>
</evidence>
<keyword evidence="2" id="KW-1185">Reference proteome</keyword>
<evidence type="ECO:0000313" key="1">
    <source>
        <dbReference type="EMBL" id="KAJ9102580.1"/>
    </source>
</evidence>
<dbReference type="Proteomes" id="UP001227268">
    <property type="component" value="Unassembled WGS sequence"/>
</dbReference>
<accession>A0ACC2VT41</accession>
<protein>
    <submittedName>
        <fullName evidence="1">Uncharacterized protein</fullName>
    </submittedName>
</protein>
<sequence length="164" mass="18575">MRFLLRRNSIAPPSGSLAMTALGIQTPKTVHRKASSWTLKQTLFCLPRALRMEVLSLTSIFSRSSSSHTSTSEQKLKEALPELKPKPLETYDTPALRRIADGKFSIKVTLVLVGLQLYAWLQRQAGWDEVDPPVQVYKNGKFVKPEDWSPELKKKYGYIGRMVV</sequence>
<name>A0ACC2VT41_9TREE</name>
<dbReference type="EMBL" id="JASBWT010000008">
    <property type="protein sequence ID" value="KAJ9102580.1"/>
    <property type="molecule type" value="Genomic_DNA"/>
</dbReference>
<comment type="caution">
    <text evidence="1">The sequence shown here is derived from an EMBL/GenBank/DDBJ whole genome shotgun (WGS) entry which is preliminary data.</text>
</comment>
<proteinExistence type="predicted"/>